<dbReference type="PANTHER" id="PTHR13696:SF99">
    <property type="entry name" value="COBYRINIC ACID AC-DIAMIDE SYNTHASE"/>
    <property type="match status" value="1"/>
</dbReference>
<dbReference type="CDD" id="cd02042">
    <property type="entry name" value="ParAB_family"/>
    <property type="match status" value="1"/>
</dbReference>
<proteinExistence type="predicted"/>
<evidence type="ECO:0000313" key="2">
    <source>
        <dbReference type="EMBL" id="KRM39869.1"/>
    </source>
</evidence>
<dbReference type="Pfam" id="PF13614">
    <property type="entry name" value="AAA_31"/>
    <property type="match status" value="1"/>
</dbReference>
<organism evidence="2 3">
    <name type="scientific">Lentilactobacillus parafarraginis DSM 18390 = JCM 14109</name>
    <dbReference type="NCBI Taxonomy" id="1423786"/>
    <lineage>
        <taxon>Bacteria</taxon>
        <taxon>Bacillati</taxon>
        <taxon>Bacillota</taxon>
        <taxon>Bacilli</taxon>
        <taxon>Lactobacillales</taxon>
        <taxon>Lactobacillaceae</taxon>
        <taxon>Lentilactobacillus</taxon>
    </lineage>
</organism>
<dbReference type="InterPro" id="IPR025669">
    <property type="entry name" value="AAA_dom"/>
</dbReference>
<dbReference type="Proteomes" id="UP000051010">
    <property type="component" value="Unassembled WGS sequence"/>
</dbReference>
<dbReference type="PANTHER" id="PTHR13696">
    <property type="entry name" value="P-LOOP CONTAINING NUCLEOSIDE TRIPHOSPHATE HYDROLASE"/>
    <property type="match status" value="1"/>
</dbReference>
<comment type="caution">
    <text evidence="2">The sequence shown here is derived from an EMBL/GenBank/DDBJ whole genome shotgun (WGS) entry which is preliminary data.</text>
</comment>
<protein>
    <submittedName>
        <fullName evidence="2">Cobyrinic acid ac-diamide synthase</fullName>
    </submittedName>
</protein>
<feature type="domain" description="AAA" evidence="1">
    <location>
        <begin position="5"/>
        <end position="184"/>
    </location>
</feature>
<dbReference type="SUPFAM" id="SSF52540">
    <property type="entry name" value="P-loop containing nucleoside triphosphate hydrolases"/>
    <property type="match status" value="1"/>
</dbReference>
<sequence length="274" mass="30760">MSADVFVVGNFKGGVGKTKTVTMLSYISAVNKHRRTLVVDLDPQANATSILAKTGNITDISKNITDGFTNGDLTNQITPIIPNLDLIASNTQFSRLPKMLLQSFPDDDKRQVTYLRQLLKPLREQYEAIYLDVPPTISDFSDNAMMASDYCIIILQTQELSFDGAKTYINYMQYLIDNYGAELDIVGILPCMLRAGGRVDKKVLSDARQEFGNNVLNTIVTYQERLKAYDAEGISMGKIYTGQNDQWDQRAHKVFENVLDEIDLHKLALQEEEG</sequence>
<gene>
    <name evidence="2" type="ORF">FD47_GL002990</name>
</gene>
<reference evidence="2 3" key="1">
    <citation type="journal article" date="2015" name="Genome Announc.">
        <title>Expanding the biotechnology potential of lactobacilli through comparative genomics of 213 strains and associated genera.</title>
        <authorList>
            <person name="Sun Z."/>
            <person name="Harris H.M."/>
            <person name="McCann A."/>
            <person name="Guo C."/>
            <person name="Argimon S."/>
            <person name="Zhang W."/>
            <person name="Yang X."/>
            <person name="Jeffery I.B."/>
            <person name="Cooney J.C."/>
            <person name="Kagawa T.F."/>
            <person name="Liu W."/>
            <person name="Song Y."/>
            <person name="Salvetti E."/>
            <person name="Wrobel A."/>
            <person name="Rasinkangas P."/>
            <person name="Parkhill J."/>
            <person name="Rea M.C."/>
            <person name="O'Sullivan O."/>
            <person name="Ritari J."/>
            <person name="Douillard F.P."/>
            <person name="Paul Ross R."/>
            <person name="Yang R."/>
            <person name="Briner A.E."/>
            <person name="Felis G.E."/>
            <person name="de Vos W.M."/>
            <person name="Barrangou R."/>
            <person name="Klaenhammer T.R."/>
            <person name="Caufield P.W."/>
            <person name="Cui Y."/>
            <person name="Zhang H."/>
            <person name="O'Toole P.W."/>
        </authorList>
    </citation>
    <scope>NUCLEOTIDE SEQUENCE [LARGE SCALE GENOMIC DNA]</scope>
    <source>
        <strain evidence="2 3">DSM 18390</strain>
    </source>
</reference>
<dbReference type="InterPro" id="IPR027417">
    <property type="entry name" value="P-loop_NTPase"/>
</dbReference>
<dbReference type="InterPro" id="IPR050678">
    <property type="entry name" value="DNA_Partitioning_ATPase"/>
</dbReference>
<evidence type="ECO:0000259" key="1">
    <source>
        <dbReference type="Pfam" id="PF13614"/>
    </source>
</evidence>
<dbReference type="Gene3D" id="3.40.50.300">
    <property type="entry name" value="P-loop containing nucleotide triphosphate hydrolases"/>
    <property type="match status" value="1"/>
</dbReference>
<evidence type="ECO:0000313" key="3">
    <source>
        <dbReference type="Proteomes" id="UP000051010"/>
    </source>
</evidence>
<dbReference type="RefSeq" id="WP_013721075.1">
    <property type="nucleotide sequence ID" value="NZ_AZFZ01000097.1"/>
</dbReference>
<dbReference type="PATRIC" id="fig|1423786.4.peg.3148"/>
<accession>A0A0R1YBV3</accession>
<dbReference type="EMBL" id="AZFZ01000097">
    <property type="protein sequence ID" value="KRM39869.1"/>
    <property type="molecule type" value="Genomic_DNA"/>
</dbReference>
<dbReference type="AlphaFoldDB" id="A0A0R1YBV3"/>
<dbReference type="GeneID" id="72462282"/>
<name>A0A0R1YBV3_9LACO</name>